<feature type="domain" description="DUF397" evidence="2">
    <location>
        <begin position="8"/>
        <end position="64"/>
    </location>
</feature>
<gene>
    <name evidence="3" type="ORF">GCM10012275_20600</name>
</gene>
<comment type="caution">
    <text evidence="3">The sequence shown here is derived from an EMBL/GenBank/DDBJ whole genome shotgun (WGS) entry which is preliminary data.</text>
</comment>
<dbReference type="InterPro" id="IPR007278">
    <property type="entry name" value="DUF397"/>
</dbReference>
<evidence type="ECO:0000256" key="1">
    <source>
        <dbReference type="SAM" id="MobiDB-lite"/>
    </source>
</evidence>
<sequence>MAKHRLGSWRTSSRTCGAGGAGGGKCVEVGSAFPIIGVRDSKNPEGAILTFSPREWSAFLARLRSGVLDLQPAPHQAR</sequence>
<dbReference type="Proteomes" id="UP000637578">
    <property type="component" value="Unassembled WGS sequence"/>
</dbReference>
<reference evidence="3" key="2">
    <citation type="submission" date="2020-09" db="EMBL/GenBank/DDBJ databases">
        <authorList>
            <person name="Sun Q."/>
            <person name="Zhou Y."/>
        </authorList>
    </citation>
    <scope>NUCLEOTIDE SEQUENCE</scope>
    <source>
        <strain evidence="3">CGMCC 4.5737</strain>
    </source>
</reference>
<name>A0A8J3C7J6_9PSEU</name>
<dbReference type="RefSeq" id="WP_189056347.1">
    <property type="nucleotide sequence ID" value="NZ_BMMK01000007.1"/>
</dbReference>
<dbReference type="EMBL" id="BMMK01000007">
    <property type="protein sequence ID" value="GGM49569.1"/>
    <property type="molecule type" value="Genomic_DNA"/>
</dbReference>
<protein>
    <recommendedName>
        <fullName evidence="2">DUF397 domain-containing protein</fullName>
    </recommendedName>
</protein>
<evidence type="ECO:0000259" key="2">
    <source>
        <dbReference type="Pfam" id="PF04149"/>
    </source>
</evidence>
<dbReference type="AlphaFoldDB" id="A0A8J3C7J6"/>
<accession>A0A8J3C7J6</accession>
<feature type="region of interest" description="Disordered" evidence="1">
    <location>
        <begin position="1"/>
        <end position="22"/>
    </location>
</feature>
<reference evidence="3" key="1">
    <citation type="journal article" date="2014" name="Int. J. Syst. Evol. Microbiol.">
        <title>Complete genome sequence of Corynebacterium casei LMG S-19264T (=DSM 44701T), isolated from a smear-ripened cheese.</title>
        <authorList>
            <consortium name="US DOE Joint Genome Institute (JGI-PGF)"/>
            <person name="Walter F."/>
            <person name="Albersmeier A."/>
            <person name="Kalinowski J."/>
            <person name="Ruckert C."/>
        </authorList>
    </citation>
    <scope>NUCLEOTIDE SEQUENCE</scope>
    <source>
        <strain evidence="3">CGMCC 4.5737</strain>
    </source>
</reference>
<keyword evidence="4" id="KW-1185">Reference proteome</keyword>
<dbReference type="Pfam" id="PF04149">
    <property type="entry name" value="DUF397"/>
    <property type="match status" value="1"/>
</dbReference>
<evidence type="ECO:0000313" key="3">
    <source>
        <dbReference type="EMBL" id="GGM49569.1"/>
    </source>
</evidence>
<organism evidence="3 4">
    <name type="scientific">Longimycelium tulufanense</name>
    <dbReference type="NCBI Taxonomy" id="907463"/>
    <lineage>
        <taxon>Bacteria</taxon>
        <taxon>Bacillati</taxon>
        <taxon>Actinomycetota</taxon>
        <taxon>Actinomycetes</taxon>
        <taxon>Pseudonocardiales</taxon>
        <taxon>Pseudonocardiaceae</taxon>
        <taxon>Longimycelium</taxon>
    </lineage>
</organism>
<proteinExistence type="predicted"/>
<evidence type="ECO:0000313" key="4">
    <source>
        <dbReference type="Proteomes" id="UP000637578"/>
    </source>
</evidence>